<dbReference type="AlphaFoldDB" id="A0A1G6Y788"/>
<reference evidence="2" key="1">
    <citation type="submission" date="2016-10" db="EMBL/GenBank/DDBJ databases">
        <authorList>
            <person name="Varghese N."/>
            <person name="Submissions S."/>
        </authorList>
    </citation>
    <scope>NUCLEOTIDE SEQUENCE [LARGE SCALE GENOMIC DNA]</scope>
    <source>
        <strain evidence="2">DSM 25329</strain>
    </source>
</reference>
<proteinExistence type="predicted"/>
<dbReference type="Pfam" id="PF20217">
    <property type="entry name" value="DUF6577"/>
    <property type="match status" value="1"/>
</dbReference>
<evidence type="ECO:0000313" key="2">
    <source>
        <dbReference type="Proteomes" id="UP000198748"/>
    </source>
</evidence>
<keyword evidence="2" id="KW-1185">Reference proteome</keyword>
<accession>A0A1G6Y788</accession>
<dbReference type="Proteomes" id="UP000198748">
    <property type="component" value="Unassembled WGS sequence"/>
</dbReference>
<sequence>MTHFAGKQEFTTDELAHVLHSYSPDSSRSTISWKINQLKKAGAIYQIGRGLYTFYYKPEFSTELSLKSKRIYNRIKGVYAEDIVVWDTVQLGKIYGDELTKYWVFVALNRKDLDLVFTEMLSFSKKVFVNPDKETAARYLIAQEEAIILTALASETPFEEFGSYLCMSIEGILVNTLLEYENILKPIGLDIHKLFTQAFSNYNVNKNRLLRYATRRDKKREIIGLLKTIE</sequence>
<name>A0A1G6Y788_9BACT</name>
<dbReference type="InterPro" id="IPR046484">
    <property type="entry name" value="DUF6577"/>
</dbReference>
<dbReference type="RefSeq" id="WP_218132887.1">
    <property type="nucleotide sequence ID" value="NZ_FNAN01000002.1"/>
</dbReference>
<dbReference type="EMBL" id="FNAN01000002">
    <property type="protein sequence ID" value="SDD85813.1"/>
    <property type="molecule type" value="Genomic_DNA"/>
</dbReference>
<dbReference type="STRING" id="659014.SAMN04487996_102359"/>
<gene>
    <name evidence="1" type="ORF">SAMN04487996_102359</name>
</gene>
<organism evidence="1 2">
    <name type="scientific">Dyadobacter soli</name>
    <dbReference type="NCBI Taxonomy" id="659014"/>
    <lineage>
        <taxon>Bacteria</taxon>
        <taxon>Pseudomonadati</taxon>
        <taxon>Bacteroidota</taxon>
        <taxon>Cytophagia</taxon>
        <taxon>Cytophagales</taxon>
        <taxon>Spirosomataceae</taxon>
        <taxon>Dyadobacter</taxon>
    </lineage>
</organism>
<protein>
    <submittedName>
        <fullName evidence="1">Uncharacterized protein</fullName>
    </submittedName>
</protein>
<evidence type="ECO:0000313" key="1">
    <source>
        <dbReference type="EMBL" id="SDD85813.1"/>
    </source>
</evidence>